<dbReference type="Gramene" id="CDF33306">
    <property type="protein sequence ID" value="CDF33306"/>
    <property type="gene ID" value="CHC_T00002112001"/>
</dbReference>
<evidence type="ECO:0000259" key="2">
    <source>
        <dbReference type="SMART" id="SM00829"/>
    </source>
</evidence>
<reference evidence="4" key="1">
    <citation type="journal article" date="2013" name="Proc. Natl. Acad. Sci. U.S.A.">
        <title>Genome structure and metabolic features in the red seaweed Chondrus crispus shed light on evolution of the Archaeplastida.</title>
        <authorList>
            <person name="Collen J."/>
            <person name="Porcel B."/>
            <person name="Carre W."/>
            <person name="Ball S.G."/>
            <person name="Chaparro C."/>
            <person name="Tonon T."/>
            <person name="Barbeyron T."/>
            <person name="Michel G."/>
            <person name="Noel B."/>
            <person name="Valentin K."/>
            <person name="Elias M."/>
            <person name="Artiguenave F."/>
            <person name="Arun A."/>
            <person name="Aury J.M."/>
            <person name="Barbosa-Neto J.F."/>
            <person name="Bothwell J.H."/>
            <person name="Bouget F.Y."/>
            <person name="Brillet L."/>
            <person name="Cabello-Hurtado F."/>
            <person name="Capella-Gutierrez S."/>
            <person name="Charrier B."/>
            <person name="Cladiere L."/>
            <person name="Cock J.M."/>
            <person name="Coelho S.M."/>
            <person name="Colleoni C."/>
            <person name="Czjzek M."/>
            <person name="Da Silva C."/>
            <person name="Delage L."/>
            <person name="Denoeud F."/>
            <person name="Deschamps P."/>
            <person name="Dittami S.M."/>
            <person name="Gabaldon T."/>
            <person name="Gachon C.M."/>
            <person name="Groisillier A."/>
            <person name="Herve C."/>
            <person name="Jabbari K."/>
            <person name="Katinka M."/>
            <person name="Kloareg B."/>
            <person name="Kowalczyk N."/>
            <person name="Labadie K."/>
            <person name="Leblanc C."/>
            <person name="Lopez P.J."/>
            <person name="McLachlan D.H."/>
            <person name="Meslet-Cladiere L."/>
            <person name="Moustafa A."/>
            <person name="Nehr Z."/>
            <person name="Nyvall Collen P."/>
            <person name="Panaud O."/>
            <person name="Partensky F."/>
            <person name="Poulain J."/>
            <person name="Rensing S.A."/>
            <person name="Rousvoal S."/>
            <person name="Samson G."/>
            <person name="Symeonidi A."/>
            <person name="Weissenbach J."/>
            <person name="Zambounis A."/>
            <person name="Wincker P."/>
            <person name="Boyen C."/>
        </authorList>
    </citation>
    <scope>NUCLEOTIDE SEQUENCE [LARGE SCALE GENOMIC DNA]</scope>
    <source>
        <strain evidence="4">cv. Stackhouse</strain>
    </source>
</reference>
<proteinExistence type="predicted"/>
<dbReference type="EMBL" id="HG001640">
    <property type="protein sequence ID" value="CDF33306.1"/>
    <property type="molecule type" value="Genomic_DNA"/>
</dbReference>
<feature type="domain" description="Enoyl reductase (ER)" evidence="2">
    <location>
        <begin position="13"/>
        <end position="304"/>
    </location>
</feature>
<name>R7Q7E5_CHOCR</name>
<dbReference type="SMART" id="SM00829">
    <property type="entry name" value="PKS_ER"/>
    <property type="match status" value="1"/>
</dbReference>
<dbReference type="GeneID" id="17320823"/>
<protein>
    <recommendedName>
        <fullName evidence="2">Enoyl reductase (ER) domain-containing protein</fullName>
    </recommendedName>
</protein>
<dbReference type="InterPro" id="IPR044626">
    <property type="entry name" value="AOR-like"/>
</dbReference>
<dbReference type="PhylomeDB" id="R7Q7E5"/>
<dbReference type="Pfam" id="PF08240">
    <property type="entry name" value="ADH_N"/>
    <property type="match status" value="1"/>
</dbReference>
<dbReference type="AlphaFoldDB" id="R7Q7E5"/>
<dbReference type="STRING" id="2769.R7Q7E5"/>
<keyword evidence="1" id="KW-0560">Oxidoreductase</keyword>
<dbReference type="Gene3D" id="3.40.50.720">
    <property type="entry name" value="NAD(P)-binding Rossmann-like Domain"/>
    <property type="match status" value="1"/>
</dbReference>
<evidence type="ECO:0000313" key="3">
    <source>
        <dbReference type="EMBL" id="CDF33306.1"/>
    </source>
</evidence>
<dbReference type="SUPFAM" id="SSF50129">
    <property type="entry name" value="GroES-like"/>
    <property type="match status" value="1"/>
</dbReference>
<evidence type="ECO:0000313" key="4">
    <source>
        <dbReference type="Proteomes" id="UP000012073"/>
    </source>
</evidence>
<sequence length="308" mass="32186">MPSMRALHQKKYGDVSTFEMGDLPVPTPGTSEVLLRVHAAGLNPIDLKRSYLCNPDDETFPVVTGYDVAGVVESVGSGVTDFAPGDRVFGDPQEPSGAAKSTGTVAEFCVGKQHLLARMPEGTSFVEAAALPVAACTAVQALEIAGLKEGDKLFISGGAGGVGIHAIQIAKALFGASEVATTASAVKTDFVKMYGADKVVDYKTEDAGKVLAGWADVALDTTSESEMEKRVLKEGGSLVSIAEFGTPGVRAMMLEPGRKLLEQLAKLLKEGKLKAVVDSVYELEEGVKAVQHVAGGRAKGKVVVKVHE</sequence>
<dbReference type="PANTHER" id="PTHR44573">
    <property type="entry name" value="NADPH-DEPENDENT ALKENAL/ONE OXIDOREDUCTASE, CHLOROPLASTIC"/>
    <property type="match status" value="1"/>
</dbReference>
<dbReference type="PANTHER" id="PTHR44573:SF4">
    <property type="entry name" value="2-METHYLENE-FURAN-3-ONE REDUCTASE-LIKE"/>
    <property type="match status" value="1"/>
</dbReference>
<dbReference type="InterPro" id="IPR011032">
    <property type="entry name" value="GroES-like_sf"/>
</dbReference>
<dbReference type="GO" id="GO:0016628">
    <property type="term" value="F:oxidoreductase activity, acting on the CH-CH group of donors, NAD or NADP as acceptor"/>
    <property type="evidence" value="ECO:0007669"/>
    <property type="project" value="InterPro"/>
</dbReference>
<dbReference type="InterPro" id="IPR013154">
    <property type="entry name" value="ADH-like_N"/>
</dbReference>
<dbReference type="KEGG" id="ccp:CHC_T00002112001"/>
<dbReference type="CDD" id="cd05289">
    <property type="entry name" value="MDR_like_2"/>
    <property type="match status" value="1"/>
</dbReference>
<dbReference type="SUPFAM" id="SSF51735">
    <property type="entry name" value="NAD(P)-binding Rossmann-fold domains"/>
    <property type="match status" value="1"/>
</dbReference>
<gene>
    <name evidence="3" type="ORF">CHC_T00002112001</name>
</gene>
<dbReference type="RefSeq" id="XP_005713109.1">
    <property type="nucleotide sequence ID" value="XM_005713052.1"/>
</dbReference>
<dbReference type="OMA" id="VRHIARP"/>
<evidence type="ECO:0000256" key="1">
    <source>
        <dbReference type="ARBA" id="ARBA00023002"/>
    </source>
</evidence>
<dbReference type="InterPro" id="IPR036291">
    <property type="entry name" value="NAD(P)-bd_dom_sf"/>
</dbReference>
<dbReference type="OrthoDB" id="1022at2759"/>
<dbReference type="InterPro" id="IPR020843">
    <property type="entry name" value="ER"/>
</dbReference>
<keyword evidence="4" id="KW-1185">Reference proteome</keyword>
<accession>R7Q7E5</accession>
<dbReference type="Gene3D" id="3.90.180.10">
    <property type="entry name" value="Medium-chain alcohol dehydrogenases, catalytic domain"/>
    <property type="match status" value="1"/>
</dbReference>
<dbReference type="Proteomes" id="UP000012073">
    <property type="component" value="Unassembled WGS sequence"/>
</dbReference>
<organism evidence="3 4">
    <name type="scientific">Chondrus crispus</name>
    <name type="common">Carrageen Irish moss</name>
    <name type="synonym">Polymorpha crispa</name>
    <dbReference type="NCBI Taxonomy" id="2769"/>
    <lineage>
        <taxon>Eukaryota</taxon>
        <taxon>Rhodophyta</taxon>
        <taxon>Florideophyceae</taxon>
        <taxon>Rhodymeniophycidae</taxon>
        <taxon>Gigartinales</taxon>
        <taxon>Gigartinaceae</taxon>
        <taxon>Chondrus</taxon>
    </lineage>
</organism>
<dbReference type="Pfam" id="PF13602">
    <property type="entry name" value="ADH_zinc_N_2"/>
    <property type="match status" value="1"/>
</dbReference>